<evidence type="ECO:0000259" key="18">
    <source>
        <dbReference type="Pfam" id="PF00689"/>
    </source>
</evidence>
<dbReference type="GO" id="GO:0016887">
    <property type="term" value="F:ATP hydrolysis activity"/>
    <property type="evidence" value="ECO:0007669"/>
    <property type="project" value="InterPro"/>
</dbReference>
<evidence type="ECO:0000256" key="12">
    <source>
        <dbReference type="ARBA" id="ARBA00022989"/>
    </source>
</evidence>
<dbReference type="GO" id="GO:1990573">
    <property type="term" value="P:potassium ion import across plasma membrane"/>
    <property type="evidence" value="ECO:0007669"/>
    <property type="project" value="TreeGrafter"/>
</dbReference>
<comment type="similarity">
    <text evidence="2">Belongs to the cation transport ATPase (P-type) (TC 3.A.3) family. Type IIC subfamily.</text>
</comment>
<dbReference type="SFLD" id="SFLDF00027">
    <property type="entry name" value="p-type_atpase"/>
    <property type="match status" value="1"/>
</dbReference>
<evidence type="ECO:0000256" key="3">
    <source>
        <dbReference type="ARBA" id="ARBA00022448"/>
    </source>
</evidence>
<dbReference type="InterPro" id="IPR050510">
    <property type="entry name" value="Cation_transp_ATPase_P-type"/>
</dbReference>
<evidence type="ECO:0000256" key="9">
    <source>
        <dbReference type="ARBA" id="ARBA00022840"/>
    </source>
</evidence>
<comment type="subcellular location">
    <subcellularLocation>
        <location evidence="1">Cell membrane</location>
        <topology evidence="1">Multi-pass membrane protein</topology>
    </subcellularLocation>
</comment>
<name>A0A7R9KW59_9ACAR</name>
<dbReference type="GO" id="GO:0005391">
    <property type="term" value="F:P-type sodium:potassium-exchanging transporter activity"/>
    <property type="evidence" value="ECO:0007669"/>
    <property type="project" value="TreeGrafter"/>
</dbReference>
<dbReference type="FunFam" id="3.40.1110.10:FF:000001">
    <property type="entry name" value="Sodium/potassium-transporting ATPase subunit alpha"/>
    <property type="match status" value="1"/>
</dbReference>
<keyword evidence="10" id="KW-0630">Potassium</keyword>
<keyword evidence="15 17" id="KW-0472">Membrane</keyword>
<evidence type="ECO:0000313" key="20">
    <source>
        <dbReference type="Proteomes" id="UP000759131"/>
    </source>
</evidence>
<dbReference type="InterPro" id="IPR023298">
    <property type="entry name" value="ATPase_P-typ_TM_dom_sf"/>
</dbReference>
<keyword evidence="14" id="KW-0406">Ion transport</keyword>
<dbReference type="GO" id="GO:0030007">
    <property type="term" value="P:intracellular potassium ion homeostasis"/>
    <property type="evidence" value="ECO:0007669"/>
    <property type="project" value="TreeGrafter"/>
</dbReference>
<keyword evidence="5" id="KW-0633">Potassium transport</keyword>
<keyword evidence="8" id="KW-0547">Nucleotide-binding</keyword>
<dbReference type="PROSITE" id="PS00154">
    <property type="entry name" value="ATPASE_E1_E2"/>
    <property type="match status" value="1"/>
</dbReference>
<dbReference type="InterPro" id="IPR023299">
    <property type="entry name" value="ATPase_P-typ_cyto_dom_N"/>
</dbReference>
<dbReference type="GO" id="GO:0006883">
    <property type="term" value="P:intracellular sodium ion homeostasis"/>
    <property type="evidence" value="ECO:0007669"/>
    <property type="project" value="TreeGrafter"/>
</dbReference>
<dbReference type="Pfam" id="PF13246">
    <property type="entry name" value="Cation_ATPase"/>
    <property type="match status" value="1"/>
</dbReference>
<keyword evidence="12 17" id="KW-1133">Transmembrane helix</keyword>
<reference evidence="19" key="1">
    <citation type="submission" date="2020-11" db="EMBL/GenBank/DDBJ databases">
        <authorList>
            <person name="Tran Van P."/>
        </authorList>
    </citation>
    <scope>NUCLEOTIDE SEQUENCE</scope>
</reference>
<feature type="transmembrane region" description="Helical" evidence="17">
    <location>
        <begin position="500"/>
        <end position="523"/>
    </location>
</feature>
<dbReference type="InterPro" id="IPR001757">
    <property type="entry name" value="P_typ_ATPase"/>
</dbReference>
<sequence>ETLGSTSTICSDKTGTLTQNRMTVAHMWFDNHIIEADTTEDQTGVQYDKTSTGWKALSRSCCLCSRAEFKAGQESVPILKRECAGDASESAILKCMEIAIGNVEAMRRKNLKVCEIPFNSTNKYHLTIHETDDMQDASYLLCMKGAPERILDRCSTIFINGQEKLLDEDMRDAFNAAYLELGGLGERVIGFCDYQLPIEKYPPGYPFDPDEGNFPLDSLRFLGLVSMIDPPRAAVPDAVAKCRSAGIKVIMVTGDHPITAKAIAKAVGIISEGTETLEDLALRLSIPMEDVNPRDAKAAVVHGQELKDMKDSQLDEILRFHTEIVFARTSPQQKLFIVEGCQRQGAIVAVTGDGVNDSPALKKADIGVAMGISGSDVSKQAADMILLDDNFASIVTVIMILLDDNFASIVTGVEEGRLIFDNLKKSIAYTLTSNIPEISPFLFFIIFNVPLPLGTVTILCIDLGTDMVPAISLAYEQAESDIMKRQPRDPKKDKLVNERLISVSYGQIGMIQAAAGFYAYFIILAESGFKSDYLFGLREKWDSKAVNDLEDSYGQEWTYKARKEVEYTCHTAFFVSIVVVQWADLIICKTRRNSIVHQGMKNHVLNFGLLFETCLAAFLSYCPGMPLLLRLYPLKLSWWFPALPFSLLIFVYDEARRFILRRNPGGWIELETYY</sequence>
<feature type="transmembrane region" description="Helical" evidence="17">
    <location>
        <begin position="441"/>
        <end position="461"/>
    </location>
</feature>
<dbReference type="PANTHER" id="PTHR43294:SF13">
    <property type="entry name" value="SODIUM_POTASSIUM-TRANSPORTING ATPASE SUBUNIT ALPHA"/>
    <property type="match status" value="1"/>
</dbReference>
<dbReference type="FunFam" id="1.20.1110.10:FF:000095">
    <property type="entry name" value="Sodium/potassium-transporting ATPase subunit alpha-1"/>
    <property type="match status" value="1"/>
</dbReference>
<dbReference type="InterPro" id="IPR036412">
    <property type="entry name" value="HAD-like_sf"/>
</dbReference>
<evidence type="ECO:0000256" key="15">
    <source>
        <dbReference type="ARBA" id="ARBA00023136"/>
    </source>
</evidence>
<dbReference type="Pfam" id="PF00689">
    <property type="entry name" value="Cation_ATPase_C"/>
    <property type="match status" value="1"/>
</dbReference>
<evidence type="ECO:0000256" key="7">
    <source>
        <dbReference type="ARBA" id="ARBA00022692"/>
    </source>
</evidence>
<dbReference type="GO" id="GO:0005524">
    <property type="term" value="F:ATP binding"/>
    <property type="evidence" value="ECO:0007669"/>
    <property type="project" value="UniProtKB-KW"/>
</dbReference>
<keyword evidence="7 17" id="KW-0812">Transmembrane</keyword>
<keyword evidence="11" id="KW-1278">Translocase</keyword>
<evidence type="ECO:0000256" key="1">
    <source>
        <dbReference type="ARBA" id="ARBA00004651"/>
    </source>
</evidence>
<keyword evidence="20" id="KW-1185">Reference proteome</keyword>
<evidence type="ECO:0000256" key="2">
    <source>
        <dbReference type="ARBA" id="ARBA00006934"/>
    </source>
</evidence>
<evidence type="ECO:0000256" key="17">
    <source>
        <dbReference type="SAM" id="Phobius"/>
    </source>
</evidence>
<feature type="transmembrane region" description="Helical" evidence="17">
    <location>
        <begin position="604"/>
        <end position="621"/>
    </location>
</feature>
<keyword evidence="9" id="KW-0067">ATP-binding</keyword>
<dbReference type="SFLD" id="SFLDG00002">
    <property type="entry name" value="C1.7:_P-type_atpase_like"/>
    <property type="match status" value="1"/>
</dbReference>
<evidence type="ECO:0000313" key="19">
    <source>
        <dbReference type="EMBL" id="CAD7630528.1"/>
    </source>
</evidence>
<evidence type="ECO:0000256" key="16">
    <source>
        <dbReference type="ARBA" id="ARBA00023201"/>
    </source>
</evidence>
<feature type="domain" description="Cation-transporting P-type ATPase C-terminal" evidence="18">
    <location>
        <begin position="450"/>
        <end position="659"/>
    </location>
</feature>
<keyword evidence="3" id="KW-0813">Transport</keyword>
<dbReference type="InterPro" id="IPR044492">
    <property type="entry name" value="P_typ_ATPase_HD_dom"/>
</dbReference>
<dbReference type="OrthoDB" id="158672at2759"/>
<dbReference type="PANTHER" id="PTHR43294">
    <property type="entry name" value="SODIUM/POTASSIUM-TRANSPORTING ATPASE SUBUNIT ALPHA"/>
    <property type="match status" value="1"/>
</dbReference>
<dbReference type="EMBL" id="OC862798">
    <property type="protein sequence ID" value="CAD7630528.1"/>
    <property type="molecule type" value="Genomic_DNA"/>
</dbReference>
<dbReference type="GO" id="GO:1902600">
    <property type="term" value="P:proton transmembrane transport"/>
    <property type="evidence" value="ECO:0007669"/>
    <property type="project" value="TreeGrafter"/>
</dbReference>
<evidence type="ECO:0000256" key="4">
    <source>
        <dbReference type="ARBA" id="ARBA00022475"/>
    </source>
</evidence>
<dbReference type="Gene3D" id="1.20.1110.10">
    <property type="entry name" value="Calcium-transporting ATPase, transmembrane domain"/>
    <property type="match status" value="1"/>
</dbReference>
<evidence type="ECO:0000256" key="10">
    <source>
        <dbReference type="ARBA" id="ARBA00022958"/>
    </source>
</evidence>
<dbReference type="InterPro" id="IPR023214">
    <property type="entry name" value="HAD_sf"/>
</dbReference>
<keyword evidence="6" id="KW-0597">Phosphoprotein</keyword>
<gene>
    <name evidence="19" type="ORF">OSB1V03_LOCUS10940</name>
</gene>
<keyword evidence="13" id="KW-0915">Sodium</keyword>
<dbReference type="Gene3D" id="3.40.50.1000">
    <property type="entry name" value="HAD superfamily/HAD-like"/>
    <property type="match status" value="1"/>
</dbReference>
<accession>A0A7R9KW59</accession>
<dbReference type="FunFam" id="3.40.50.1000:FF:000004">
    <property type="entry name" value="Sodium/potassium-transporting ATPase subunit alpha"/>
    <property type="match status" value="1"/>
</dbReference>
<dbReference type="InterPro" id="IPR018303">
    <property type="entry name" value="ATPase_P-typ_P_site"/>
</dbReference>
<proteinExistence type="inferred from homology"/>
<feature type="transmembrane region" description="Helical" evidence="17">
    <location>
        <begin position="636"/>
        <end position="652"/>
    </location>
</feature>
<dbReference type="Gene3D" id="3.40.1110.10">
    <property type="entry name" value="Calcium-transporting ATPase, cytoplasmic domain N"/>
    <property type="match status" value="1"/>
</dbReference>
<dbReference type="Pfam" id="PF08282">
    <property type="entry name" value="Hydrolase_3"/>
    <property type="match status" value="1"/>
</dbReference>
<organism evidence="19">
    <name type="scientific">Medioppia subpectinata</name>
    <dbReference type="NCBI Taxonomy" id="1979941"/>
    <lineage>
        <taxon>Eukaryota</taxon>
        <taxon>Metazoa</taxon>
        <taxon>Ecdysozoa</taxon>
        <taxon>Arthropoda</taxon>
        <taxon>Chelicerata</taxon>
        <taxon>Arachnida</taxon>
        <taxon>Acari</taxon>
        <taxon>Acariformes</taxon>
        <taxon>Sarcoptiformes</taxon>
        <taxon>Oribatida</taxon>
        <taxon>Brachypylina</taxon>
        <taxon>Oppioidea</taxon>
        <taxon>Oppiidae</taxon>
        <taxon>Medioppia</taxon>
    </lineage>
</organism>
<evidence type="ECO:0000256" key="13">
    <source>
        <dbReference type="ARBA" id="ARBA00023053"/>
    </source>
</evidence>
<feature type="non-terminal residue" evidence="19">
    <location>
        <position position="1"/>
    </location>
</feature>
<dbReference type="PRINTS" id="PR00119">
    <property type="entry name" value="CATATPASE"/>
</dbReference>
<dbReference type="GO" id="GO:0005886">
    <property type="term" value="C:plasma membrane"/>
    <property type="evidence" value="ECO:0007669"/>
    <property type="project" value="UniProtKB-SubCell"/>
</dbReference>
<evidence type="ECO:0000256" key="8">
    <source>
        <dbReference type="ARBA" id="ARBA00022741"/>
    </source>
</evidence>
<dbReference type="PRINTS" id="PR00121">
    <property type="entry name" value="NAKATPASE"/>
</dbReference>
<evidence type="ECO:0000256" key="6">
    <source>
        <dbReference type="ARBA" id="ARBA00022553"/>
    </source>
</evidence>
<dbReference type="SUPFAM" id="SSF56784">
    <property type="entry name" value="HAD-like"/>
    <property type="match status" value="1"/>
</dbReference>
<evidence type="ECO:0000256" key="11">
    <source>
        <dbReference type="ARBA" id="ARBA00022967"/>
    </source>
</evidence>
<dbReference type="InterPro" id="IPR006068">
    <property type="entry name" value="ATPase_P-typ_cation-transptr_C"/>
</dbReference>
<dbReference type="NCBIfam" id="TIGR01494">
    <property type="entry name" value="ATPase_P-type"/>
    <property type="match status" value="1"/>
</dbReference>
<evidence type="ECO:0000256" key="14">
    <source>
        <dbReference type="ARBA" id="ARBA00023065"/>
    </source>
</evidence>
<protein>
    <recommendedName>
        <fullName evidence="18">Cation-transporting P-type ATPase C-terminal domain-containing protein</fullName>
    </recommendedName>
</protein>
<keyword evidence="4" id="KW-1003">Cell membrane</keyword>
<dbReference type="SFLD" id="SFLDS00003">
    <property type="entry name" value="Haloacid_Dehalogenase"/>
    <property type="match status" value="1"/>
</dbReference>
<dbReference type="GO" id="GO:0036376">
    <property type="term" value="P:sodium ion export across plasma membrane"/>
    <property type="evidence" value="ECO:0007669"/>
    <property type="project" value="TreeGrafter"/>
</dbReference>
<evidence type="ECO:0000256" key="5">
    <source>
        <dbReference type="ARBA" id="ARBA00022538"/>
    </source>
</evidence>
<dbReference type="SUPFAM" id="SSF81665">
    <property type="entry name" value="Calcium ATPase, transmembrane domain M"/>
    <property type="match status" value="1"/>
</dbReference>
<dbReference type="Proteomes" id="UP000759131">
    <property type="component" value="Unassembled WGS sequence"/>
</dbReference>
<dbReference type="SUPFAM" id="SSF81660">
    <property type="entry name" value="Metal cation-transporting ATPase, ATP-binding domain N"/>
    <property type="match status" value="1"/>
</dbReference>
<dbReference type="EMBL" id="CAJPIZ010008223">
    <property type="protein sequence ID" value="CAG2110958.1"/>
    <property type="molecule type" value="Genomic_DNA"/>
</dbReference>
<dbReference type="AlphaFoldDB" id="A0A7R9KW59"/>
<feature type="transmembrane region" description="Helical" evidence="17">
    <location>
        <begin position="565"/>
        <end position="583"/>
    </location>
</feature>
<keyword evidence="16" id="KW-0739">Sodium transport</keyword>